<dbReference type="InterPro" id="IPR001647">
    <property type="entry name" value="HTH_TetR"/>
</dbReference>
<evidence type="ECO:0000256" key="4">
    <source>
        <dbReference type="PROSITE-ProRule" id="PRU00335"/>
    </source>
</evidence>
<dbReference type="PANTHER" id="PTHR43479">
    <property type="entry name" value="ACREF/ENVCD OPERON REPRESSOR-RELATED"/>
    <property type="match status" value="1"/>
</dbReference>
<dbReference type="PROSITE" id="PS50977">
    <property type="entry name" value="HTH_TETR_2"/>
    <property type="match status" value="1"/>
</dbReference>
<evidence type="ECO:0000313" key="6">
    <source>
        <dbReference type="EMBL" id="SFL23814.1"/>
    </source>
</evidence>
<keyword evidence="7" id="KW-1185">Reference proteome</keyword>
<name>A0A1I4G1B2_9FIRM</name>
<dbReference type="SUPFAM" id="SSF46689">
    <property type="entry name" value="Homeodomain-like"/>
    <property type="match status" value="1"/>
</dbReference>
<dbReference type="AlphaFoldDB" id="A0A1I4G1B2"/>
<accession>A0A1I4G1B2</accession>
<dbReference type="Gene3D" id="1.10.10.60">
    <property type="entry name" value="Homeodomain-like"/>
    <property type="match status" value="1"/>
</dbReference>
<evidence type="ECO:0000256" key="3">
    <source>
        <dbReference type="ARBA" id="ARBA00023163"/>
    </source>
</evidence>
<dbReference type="FunFam" id="1.10.10.60:FF:000141">
    <property type="entry name" value="TetR family transcriptional regulator"/>
    <property type="match status" value="1"/>
</dbReference>
<protein>
    <submittedName>
        <fullName evidence="6">Transcriptional regulator, TetR family</fullName>
    </submittedName>
</protein>
<sequence length="192" mass="22454">MEKDTRSEIMKSAIRLFSENNYHAVSMKEIAQGAGVSKGTLYWYFDSKDELFKEIAFMGIDYFNQGFKKISEFDKRPDKKIYCLIEYVVKAITNHLNMFNIFRNNVELLDGDFKDKVHLVNNENIQIISQILKEAHSAKLVKAENPTEISMLILSVLFNPHYGDILNKKENVQNRIDFIYNFIMHGISRKEN</sequence>
<keyword evidence="2 4" id="KW-0238">DNA-binding</keyword>
<gene>
    <name evidence="6" type="ORF">SAMN02983006_00599</name>
</gene>
<dbReference type="OrthoDB" id="494991at2"/>
<keyword evidence="3" id="KW-0804">Transcription</keyword>
<dbReference type="InterPro" id="IPR036271">
    <property type="entry name" value="Tet_transcr_reg_TetR-rel_C_sf"/>
</dbReference>
<dbReference type="Pfam" id="PF00440">
    <property type="entry name" value="TetR_N"/>
    <property type="match status" value="1"/>
</dbReference>
<dbReference type="InterPro" id="IPR009057">
    <property type="entry name" value="Homeodomain-like_sf"/>
</dbReference>
<keyword evidence="1" id="KW-0805">Transcription regulation</keyword>
<dbReference type="PANTHER" id="PTHR43479:SF11">
    <property type="entry name" value="ACREF_ENVCD OPERON REPRESSOR-RELATED"/>
    <property type="match status" value="1"/>
</dbReference>
<feature type="domain" description="HTH tetR-type" evidence="5">
    <location>
        <begin position="3"/>
        <end position="63"/>
    </location>
</feature>
<evidence type="ECO:0000256" key="1">
    <source>
        <dbReference type="ARBA" id="ARBA00023015"/>
    </source>
</evidence>
<dbReference type="InterPro" id="IPR050624">
    <property type="entry name" value="HTH-type_Tx_Regulator"/>
</dbReference>
<evidence type="ECO:0000256" key="2">
    <source>
        <dbReference type="ARBA" id="ARBA00023125"/>
    </source>
</evidence>
<dbReference type="EMBL" id="FOTI01000004">
    <property type="protein sequence ID" value="SFL23814.1"/>
    <property type="molecule type" value="Genomic_DNA"/>
</dbReference>
<evidence type="ECO:0000259" key="5">
    <source>
        <dbReference type="PROSITE" id="PS50977"/>
    </source>
</evidence>
<feature type="DNA-binding region" description="H-T-H motif" evidence="4">
    <location>
        <begin position="26"/>
        <end position="45"/>
    </location>
</feature>
<evidence type="ECO:0000313" key="7">
    <source>
        <dbReference type="Proteomes" id="UP000199006"/>
    </source>
</evidence>
<proteinExistence type="predicted"/>
<dbReference type="PRINTS" id="PR00455">
    <property type="entry name" value="HTHTETR"/>
</dbReference>
<dbReference type="GO" id="GO:0003677">
    <property type="term" value="F:DNA binding"/>
    <property type="evidence" value="ECO:0007669"/>
    <property type="project" value="UniProtKB-UniRule"/>
</dbReference>
<dbReference type="GO" id="GO:0045892">
    <property type="term" value="P:negative regulation of DNA-templated transcription"/>
    <property type="evidence" value="ECO:0007669"/>
    <property type="project" value="UniProtKB-ARBA"/>
</dbReference>
<organism evidence="6 7">
    <name type="scientific">Halanaerobium salsuginis</name>
    <dbReference type="NCBI Taxonomy" id="29563"/>
    <lineage>
        <taxon>Bacteria</taxon>
        <taxon>Bacillati</taxon>
        <taxon>Bacillota</taxon>
        <taxon>Clostridia</taxon>
        <taxon>Halanaerobiales</taxon>
        <taxon>Halanaerobiaceae</taxon>
        <taxon>Halanaerobium</taxon>
    </lineage>
</organism>
<dbReference type="STRING" id="29563.SAMN02983006_00599"/>
<dbReference type="RefSeq" id="WP_089859453.1">
    <property type="nucleotide sequence ID" value="NZ_FOTI01000004.1"/>
</dbReference>
<dbReference type="Proteomes" id="UP000199006">
    <property type="component" value="Unassembled WGS sequence"/>
</dbReference>
<dbReference type="Gene3D" id="1.10.357.10">
    <property type="entry name" value="Tetracycline Repressor, domain 2"/>
    <property type="match status" value="1"/>
</dbReference>
<reference evidence="6 7" key="1">
    <citation type="submission" date="2016-10" db="EMBL/GenBank/DDBJ databases">
        <authorList>
            <person name="de Groot N.N."/>
        </authorList>
    </citation>
    <scope>NUCLEOTIDE SEQUENCE [LARGE SCALE GENOMIC DNA]</scope>
    <source>
        <strain evidence="6 7">ATCC 51327</strain>
    </source>
</reference>
<dbReference type="SUPFAM" id="SSF48498">
    <property type="entry name" value="Tetracyclin repressor-like, C-terminal domain"/>
    <property type="match status" value="1"/>
</dbReference>